<dbReference type="AlphaFoldDB" id="A0AAV6UED3"/>
<dbReference type="PANTHER" id="PTHR22930:SF269">
    <property type="entry name" value="NUCLEASE HARBI1-LIKE PROTEIN"/>
    <property type="match status" value="1"/>
</dbReference>
<dbReference type="InterPro" id="IPR045249">
    <property type="entry name" value="HARBI1-like"/>
</dbReference>
<accession>A0AAV6UED3</accession>
<dbReference type="Proteomes" id="UP000827092">
    <property type="component" value="Unassembled WGS sequence"/>
</dbReference>
<evidence type="ECO:0000256" key="2">
    <source>
        <dbReference type="ARBA" id="ARBA00004123"/>
    </source>
</evidence>
<dbReference type="GO" id="GO:0046872">
    <property type="term" value="F:metal ion binding"/>
    <property type="evidence" value="ECO:0007669"/>
    <property type="project" value="UniProtKB-KW"/>
</dbReference>
<keyword evidence="4" id="KW-0540">Nuclease</keyword>
<dbReference type="Pfam" id="PF13359">
    <property type="entry name" value="DDE_Tnp_4"/>
    <property type="match status" value="1"/>
</dbReference>
<dbReference type="GO" id="GO:0016787">
    <property type="term" value="F:hydrolase activity"/>
    <property type="evidence" value="ECO:0007669"/>
    <property type="project" value="UniProtKB-KW"/>
</dbReference>
<evidence type="ECO:0000313" key="9">
    <source>
        <dbReference type="EMBL" id="KAG8173005.1"/>
    </source>
</evidence>
<feature type="domain" description="DDE Tnp4" evidence="8">
    <location>
        <begin position="134"/>
        <end position="298"/>
    </location>
</feature>
<protein>
    <recommendedName>
        <fullName evidence="8">DDE Tnp4 domain-containing protein</fullName>
    </recommendedName>
</protein>
<keyword evidence="11" id="KW-1185">Reference proteome</keyword>
<gene>
    <name evidence="9" type="ORF">JTE90_000014</name>
    <name evidence="10" type="ORF">JTE90_018370</name>
</gene>
<dbReference type="GO" id="GO:0004518">
    <property type="term" value="F:nuclease activity"/>
    <property type="evidence" value="ECO:0007669"/>
    <property type="project" value="UniProtKB-KW"/>
</dbReference>
<evidence type="ECO:0000313" key="10">
    <source>
        <dbReference type="EMBL" id="KAG8182098.1"/>
    </source>
</evidence>
<evidence type="ECO:0000256" key="1">
    <source>
        <dbReference type="ARBA" id="ARBA00001968"/>
    </source>
</evidence>
<evidence type="ECO:0000313" key="11">
    <source>
        <dbReference type="Proteomes" id="UP000827092"/>
    </source>
</evidence>
<sequence length="375" mass="42549">MLGCCENLMKELALEDPEGYRRYLRMDTETFELLLSYVAPSITKRDTNMREAIPAAERLALTLRFLATGETQSSLHFQFRIGVSTICGIIMQVCSAICQNLHEFMETPVCAEDWKLIALDFWQMWNFPNCIGAMDGKHVKISPPPNSGSVFYNYKGDHSVVLLALVDAKLQFIYVDVGTNGRVSDGGVWDKCSLKRALDGEDLNIPVATCLPKCSVKSPYVIVADDAFPLTPAIMKPYPGRGMSAEERIFNYRLSRARRVSENAFGILATRFRIFRAAINGSPARVRMYVLAACYLHNFLRARTLLAQGLSREQGETMMEEIESSNWQQRAAAFVPLRRGLWRGNWEAKLYRHKLMEYFNSTGAVPWQNKMCNLH</sequence>
<keyword evidence="6" id="KW-0378">Hydrolase</keyword>
<comment type="similarity">
    <text evidence="3">Belongs to the HARBI1 family.</text>
</comment>
<comment type="subcellular location">
    <subcellularLocation>
        <location evidence="2">Nucleus</location>
    </subcellularLocation>
</comment>
<reference evidence="10 11" key="1">
    <citation type="journal article" date="2022" name="Nat. Ecol. Evol.">
        <title>A masculinizing supergene underlies an exaggerated male reproductive morph in a spider.</title>
        <authorList>
            <person name="Hendrickx F."/>
            <person name="De Corte Z."/>
            <person name="Sonet G."/>
            <person name="Van Belleghem S.M."/>
            <person name="Kostlbacher S."/>
            <person name="Vangestel C."/>
        </authorList>
    </citation>
    <scope>NUCLEOTIDE SEQUENCE [LARGE SCALE GENOMIC DNA]</scope>
    <source>
        <strain evidence="10">W744_W776</strain>
    </source>
</reference>
<keyword evidence="5" id="KW-0479">Metal-binding</keyword>
<comment type="cofactor">
    <cofactor evidence="1">
        <name>a divalent metal cation</name>
        <dbReference type="ChEBI" id="CHEBI:60240"/>
    </cofactor>
</comment>
<comment type="caution">
    <text evidence="10">The sequence shown here is derived from an EMBL/GenBank/DDBJ whole genome shotgun (WGS) entry which is preliminary data.</text>
</comment>
<proteinExistence type="inferred from homology"/>
<evidence type="ECO:0000256" key="4">
    <source>
        <dbReference type="ARBA" id="ARBA00022722"/>
    </source>
</evidence>
<evidence type="ECO:0000259" key="8">
    <source>
        <dbReference type="Pfam" id="PF13359"/>
    </source>
</evidence>
<dbReference type="EMBL" id="JAFNEN010000480">
    <property type="protein sequence ID" value="KAG8182098.1"/>
    <property type="molecule type" value="Genomic_DNA"/>
</dbReference>
<dbReference type="InterPro" id="IPR027806">
    <property type="entry name" value="HARBI1_dom"/>
</dbReference>
<dbReference type="GO" id="GO:0005634">
    <property type="term" value="C:nucleus"/>
    <property type="evidence" value="ECO:0007669"/>
    <property type="project" value="UniProtKB-SubCell"/>
</dbReference>
<name>A0AAV6UED3_9ARAC</name>
<evidence type="ECO:0000256" key="6">
    <source>
        <dbReference type="ARBA" id="ARBA00022801"/>
    </source>
</evidence>
<evidence type="ECO:0000256" key="7">
    <source>
        <dbReference type="ARBA" id="ARBA00023242"/>
    </source>
</evidence>
<organism evidence="10 11">
    <name type="scientific">Oedothorax gibbosus</name>
    <dbReference type="NCBI Taxonomy" id="931172"/>
    <lineage>
        <taxon>Eukaryota</taxon>
        <taxon>Metazoa</taxon>
        <taxon>Ecdysozoa</taxon>
        <taxon>Arthropoda</taxon>
        <taxon>Chelicerata</taxon>
        <taxon>Arachnida</taxon>
        <taxon>Araneae</taxon>
        <taxon>Araneomorphae</taxon>
        <taxon>Entelegynae</taxon>
        <taxon>Araneoidea</taxon>
        <taxon>Linyphiidae</taxon>
        <taxon>Erigoninae</taxon>
        <taxon>Oedothorax</taxon>
    </lineage>
</organism>
<evidence type="ECO:0000256" key="5">
    <source>
        <dbReference type="ARBA" id="ARBA00022723"/>
    </source>
</evidence>
<evidence type="ECO:0000256" key="3">
    <source>
        <dbReference type="ARBA" id="ARBA00006958"/>
    </source>
</evidence>
<keyword evidence="7" id="KW-0539">Nucleus</keyword>
<dbReference type="EMBL" id="JAFNEN010002157">
    <property type="protein sequence ID" value="KAG8173005.1"/>
    <property type="molecule type" value="Genomic_DNA"/>
</dbReference>
<dbReference type="PANTHER" id="PTHR22930">
    <property type="match status" value="1"/>
</dbReference>